<evidence type="ECO:0008006" key="4">
    <source>
        <dbReference type="Google" id="ProtNLM"/>
    </source>
</evidence>
<sequence>MIRLIASVASPMRVGLRPRIAFADRPASATARLVIALAAMLAWALPFSVQADEPSDASEPTFELDAEPLLQHAGVLPDRINTAAWLVEPNVGRRLLALPLIITPSDDEAELGTSPSLSVRGGRFLMWMIEPVDAADESRRGRGAGRNQMVDMPDGYGYDAPQPARQQRQRGARDQGDDQLPPGAPRFARRVTIQPDGRVQWRLERSLPNAVLQDSQELYILRIRPDRLREMQPDRPGRMEAGGNVNRAELAQRRREAQRTFLEEQRAFNQLRTEVMNLPDEFELEGPARVWAIYEIADTTREINITGDQPSLPWAIGLSDLEALRSFAGAGGRRGGTERSMIEPLHRIVESDHPLSSRLVAYAVVNAGVINDIEPHDAMYNLFQTLLSSDDQITRRTVLTALIESPRPGSGALSLMRHASAQADPEMKLMSLRGILQGDLRDTNRLSQMVEATNEVLADRDGPDPALVLAELIEAVSDQREEAIVYVSSNLSFDRLSSDRLTSAVRYIVTSAGEHPLAAGWLDRQLLGNANPNIVEQTLEVIAAAATGAPWVREAAERGIAALFGPPDVEQAETETIDLTRRIPIHNANHAMFRSLNSGHERVRALAWQSLGNFEFAGDDRRGRFRPAQRGSDDRDAPSPYSELVDAALSQSPTPPQAVTFLQRQPDGQRAAAAMLRLLVEADEAAASQAARALVGSNWPLGETLASMSADERVQVGQLIYEHAVGQASIVAGLLAMDSSGRGRNNLPQWFGQRVAEGSPPMPGEWTEPFRNEDDLLELAISSDSNLAAGAVAALVYAAGGDDIAVQEQVDRFGEMSDAGRTELQSAWDSARQDIYARRLAESEGSYRVVALIHARGSRNDYDVMSPDGRPTQSDREPVARLTLGVVDLQADGRSISLSNDIVPVTLADRELAIRIERVHALQGFRDESLAELSLENVREPLDLAPQPDGSWVGSVTLRDGRRLELRMEPVE</sequence>
<keyword evidence="3" id="KW-1185">Reference proteome</keyword>
<evidence type="ECO:0000313" key="2">
    <source>
        <dbReference type="EMBL" id="MFA9477538.1"/>
    </source>
</evidence>
<gene>
    <name evidence="2" type="ORF">ACERK3_04435</name>
</gene>
<protein>
    <recommendedName>
        <fullName evidence="4">HEAT repeat protein</fullName>
    </recommendedName>
</protein>
<comment type="caution">
    <text evidence="2">The sequence shown here is derived from an EMBL/GenBank/DDBJ whole genome shotgun (WGS) entry which is preliminary data.</text>
</comment>
<dbReference type="Proteomes" id="UP001575105">
    <property type="component" value="Unassembled WGS sequence"/>
</dbReference>
<dbReference type="RefSeq" id="WP_425344460.1">
    <property type="nucleotide sequence ID" value="NZ_JBGUBD010000002.1"/>
</dbReference>
<evidence type="ECO:0000313" key="3">
    <source>
        <dbReference type="Proteomes" id="UP001575105"/>
    </source>
</evidence>
<feature type="region of interest" description="Disordered" evidence="1">
    <location>
        <begin position="136"/>
        <end position="191"/>
    </location>
</feature>
<dbReference type="EMBL" id="JBGUBD010000002">
    <property type="protein sequence ID" value="MFA9477538.1"/>
    <property type="molecule type" value="Genomic_DNA"/>
</dbReference>
<evidence type="ECO:0000256" key="1">
    <source>
        <dbReference type="SAM" id="MobiDB-lite"/>
    </source>
</evidence>
<feature type="region of interest" description="Disordered" evidence="1">
    <location>
        <begin position="619"/>
        <end position="640"/>
    </location>
</feature>
<organism evidence="2 3">
    <name type="scientific">Natronomicrosphaera hydrolytica</name>
    <dbReference type="NCBI Taxonomy" id="3242702"/>
    <lineage>
        <taxon>Bacteria</taxon>
        <taxon>Pseudomonadati</taxon>
        <taxon>Planctomycetota</taxon>
        <taxon>Phycisphaerae</taxon>
        <taxon>Phycisphaerales</taxon>
        <taxon>Phycisphaeraceae</taxon>
        <taxon>Natronomicrosphaera</taxon>
    </lineage>
</organism>
<reference evidence="2 3" key="1">
    <citation type="submission" date="2024-08" db="EMBL/GenBank/DDBJ databases">
        <title>Whole-genome sequencing of halo(alkali)philic microorganisms from hypersaline lakes.</title>
        <authorList>
            <person name="Sorokin D.Y."/>
            <person name="Merkel A.Y."/>
            <person name="Messina E."/>
            <person name="Yakimov M."/>
        </authorList>
    </citation>
    <scope>NUCLEOTIDE SEQUENCE [LARGE SCALE GENOMIC DNA]</scope>
    <source>
        <strain evidence="2 3">AB-hyl4</strain>
    </source>
</reference>
<proteinExistence type="predicted"/>
<accession>A0ABV4U1Q9</accession>
<name>A0ABV4U1Q9_9BACT</name>